<evidence type="ECO:0000256" key="1">
    <source>
        <dbReference type="SAM" id="Coils"/>
    </source>
</evidence>
<sequence>MTEGQQVRIESLFFNLKELQNEKACVEQKLHEVKLKRHSLEQEIEHAASKCSHAQDKHRRMSEILAVARQKVEQTMATSLSLQADIEQSRPKLDQLQDAIEAEKKLQLLKLEEFETSLLGMSSQLFSARDFYKNSNLQNEINSTQKAHMELEQQVYRENKNVENLTTRLEKLTQSEQSSALIKSGIEESLYICCRVMERDEEDIRADLSRIQDELQEIREIIHCVE</sequence>
<name>A0A8S4A475_9EUPU</name>
<accession>A0A8S4A475</accession>
<feature type="coiled-coil region" evidence="1">
    <location>
        <begin position="134"/>
        <end position="168"/>
    </location>
</feature>
<dbReference type="Proteomes" id="UP000678393">
    <property type="component" value="Unassembled WGS sequence"/>
</dbReference>
<dbReference type="EMBL" id="CAJHNH020008113">
    <property type="protein sequence ID" value="CAG5135270.1"/>
    <property type="molecule type" value="Genomic_DNA"/>
</dbReference>
<evidence type="ECO:0000313" key="2">
    <source>
        <dbReference type="EMBL" id="CAG5135270.1"/>
    </source>
</evidence>
<comment type="caution">
    <text evidence="2">The sequence shown here is derived from an EMBL/GenBank/DDBJ whole genome shotgun (WGS) entry which is preliminary data.</text>
</comment>
<organism evidence="2 3">
    <name type="scientific">Candidula unifasciata</name>
    <dbReference type="NCBI Taxonomy" id="100452"/>
    <lineage>
        <taxon>Eukaryota</taxon>
        <taxon>Metazoa</taxon>
        <taxon>Spiralia</taxon>
        <taxon>Lophotrochozoa</taxon>
        <taxon>Mollusca</taxon>
        <taxon>Gastropoda</taxon>
        <taxon>Heterobranchia</taxon>
        <taxon>Euthyneura</taxon>
        <taxon>Panpulmonata</taxon>
        <taxon>Eupulmonata</taxon>
        <taxon>Stylommatophora</taxon>
        <taxon>Helicina</taxon>
        <taxon>Helicoidea</taxon>
        <taxon>Geomitridae</taxon>
        <taxon>Candidula</taxon>
    </lineage>
</organism>
<keyword evidence="1" id="KW-0175">Coiled coil</keyword>
<evidence type="ECO:0000313" key="3">
    <source>
        <dbReference type="Proteomes" id="UP000678393"/>
    </source>
</evidence>
<keyword evidence="3" id="KW-1185">Reference proteome</keyword>
<gene>
    <name evidence="2" type="ORF">CUNI_LOCUS20828</name>
</gene>
<dbReference type="AlphaFoldDB" id="A0A8S4A475"/>
<protein>
    <submittedName>
        <fullName evidence="2">Uncharacterized protein</fullName>
    </submittedName>
</protein>
<proteinExistence type="predicted"/>
<dbReference type="OrthoDB" id="10069873at2759"/>
<feature type="coiled-coil region" evidence="1">
    <location>
        <begin position="9"/>
        <end position="57"/>
    </location>
</feature>
<reference evidence="2" key="1">
    <citation type="submission" date="2021-04" db="EMBL/GenBank/DDBJ databases">
        <authorList>
            <consortium name="Molecular Ecology Group"/>
        </authorList>
    </citation>
    <scope>NUCLEOTIDE SEQUENCE</scope>
</reference>